<dbReference type="Pfam" id="PF02355">
    <property type="entry name" value="SecD_SecF_C"/>
    <property type="match status" value="1"/>
</dbReference>
<keyword evidence="3 9" id="KW-1003">Cell membrane</keyword>
<evidence type="ECO:0000256" key="1">
    <source>
        <dbReference type="ARBA" id="ARBA00004651"/>
    </source>
</evidence>
<reference evidence="11 12" key="1">
    <citation type="submission" date="2014-12" db="EMBL/GenBank/DDBJ databases">
        <title>16Stimator: statistical estimation of ribosomal gene copy numbers from draft genome assemblies.</title>
        <authorList>
            <person name="Perisin M.A."/>
            <person name="Vetter M."/>
            <person name="Gilbert J.A."/>
            <person name="Bergelson J."/>
        </authorList>
    </citation>
    <scope>NUCLEOTIDE SEQUENCE [LARGE SCALE GENOMIC DNA]</scope>
    <source>
        <strain evidence="11 12">MEJ086</strain>
    </source>
</reference>
<feature type="transmembrane region" description="Helical" evidence="9">
    <location>
        <begin position="257"/>
        <end position="285"/>
    </location>
</feature>
<dbReference type="NCBIfam" id="TIGR00966">
    <property type="entry name" value="transloc_SecF"/>
    <property type="match status" value="1"/>
</dbReference>
<feature type="domain" description="Protein export membrane protein SecD/SecF C-terminal" evidence="10">
    <location>
        <begin position="107"/>
        <end position="286"/>
    </location>
</feature>
<dbReference type="OrthoDB" id="9774769at2"/>
<keyword evidence="5 9" id="KW-0653">Protein transport</keyword>
<dbReference type="GO" id="GO:0043952">
    <property type="term" value="P:protein transport by the Sec complex"/>
    <property type="evidence" value="ECO:0007669"/>
    <property type="project" value="UniProtKB-UniRule"/>
</dbReference>
<keyword evidence="7 9" id="KW-0811">Translocation</keyword>
<dbReference type="SUPFAM" id="SSF82866">
    <property type="entry name" value="Multidrug efflux transporter AcrB transmembrane domain"/>
    <property type="match status" value="1"/>
</dbReference>
<dbReference type="Gene3D" id="1.20.1640.10">
    <property type="entry name" value="Multidrug efflux transporter AcrB transmembrane domain"/>
    <property type="match status" value="1"/>
</dbReference>
<feature type="transmembrane region" description="Helical" evidence="9">
    <location>
        <begin position="132"/>
        <end position="149"/>
    </location>
</feature>
<proteinExistence type="inferred from homology"/>
<feature type="transmembrane region" description="Helical" evidence="9">
    <location>
        <begin position="12"/>
        <end position="32"/>
    </location>
</feature>
<dbReference type="EMBL" id="JXQW01000057">
    <property type="protein sequence ID" value="KIP97855.1"/>
    <property type="molecule type" value="Genomic_DNA"/>
</dbReference>
<organism evidence="11 12">
    <name type="scientific">Pseudomonas fulva</name>
    <dbReference type="NCBI Taxonomy" id="47880"/>
    <lineage>
        <taxon>Bacteria</taxon>
        <taxon>Pseudomonadati</taxon>
        <taxon>Pseudomonadota</taxon>
        <taxon>Gammaproteobacteria</taxon>
        <taxon>Pseudomonadales</taxon>
        <taxon>Pseudomonadaceae</taxon>
        <taxon>Pseudomonas</taxon>
    </lineage>
</organism>
<dbReference type="HAMAP" id="MF_01464_B">
    <property type="entry name" value="SecF_B"/>
    <property type="match status" value="1"/>
</dbReference>
<evidence type="ECO:0000256" key="6">
    <source>
        <dbReference type="ARBA" id="ARBA00022989"/>
    </source>
</evidence>
<protein>
    <recommendedName>
        <fullName evidence="9">Protein-export membrane protein SecF</fullName>
    </recommendedName>
</protein>
<evidence type="ECO:0000256" key="2">
    <source>
        <dbReference type="ARBA" id="ARBA00022448"/>
    </source>
</evidence>
<dbReference type="InterPro" id="IPR022645">
    <property type="entry name" value="SecD/SecF_bac"/>
</dbReference>
<evidence type="ECO:0000256" key="5">
    <source>
        <dbReference type="ARBA" id="ARBA00022927"/>
    </source>
</evidence>
<evidence type="ECO:0000256" key="9">
    <source>
        <dbReference type="HAMAP-Rule" id="MF_01464"/>
    </source>
</evidence>
<evidence type="ECO:0000259" key="10">
    <source>
        <dbReference type="Pfam" id="PF02355"/>
    </source>
</evidence>
<feature type="transmembrane region" description="Helical" evidence="9">
    <location>
        <begin position="183"/>
        <end position="204"/>
    </location>
</feature>
<evidence type="ECO:0000313" key="11">
    <source>
        <dbReference type="EMBL" id="KIP97855.1"/>
    </source>
</evidence>
<dbReference type="PRINTS" id="PR01755">
    <property type="entry name" value="SECFTRNLCASE"/>
</dbReference>
<evidence type="ECO:0000313" key="12">
    <source>
        <dbReference type="Proteomes" id="UP000032068"/>
    </source>
</evidence>
<dbReference type="InterPro" id="IPR022813">
    <property type="entry name" value="SecD/SecF_arch_bac"/>
</dbReference>
<keyword evidence="2 9" id="KW-0813">Transport</keyword>
<dbReference type="PANTHER" id="PTHR30081:SF8">
    <property type="entry name" value="PROTEIN TRANSLOCASE SUBUNIT SECF"/>
    <property type="match status" value="1"/>
</dbReference>
<dbReference type="NCBIfam" id="TIGR00916">
    <property type="entry name" value="2A0604s01"/>
    <property type="match status" value="1"/>
</dbReference>
<evidence type="ECO:0000256" key="7">
    <source>
        <dbReference type="ARBA" id="ARBA00023010"/>
    </source>
</evidence>
<keyword evidence="6 9" id="KW-1133">Transmembrane helix</keyword>
<dbReference type="InterPro" id="IPR005665">
    <property type="entry name" value="SecF_bac"/>
</dbReference>
<comment type="similarity">
    <text evidence="9">Belongs to the SecD/SecF family. SecF subfamily.</text>
</comment>
<keyword evidence="8 9" id="KW-0472">Membrane</keyword>
<gene>
    <name evidence="9" type="primary">secF</name>
    <name evidence="11" type="ORF">RU08_18415</name>
</gene>
<feature type="transmembrane region" description="Helical" evidence="9">
    <location>
        <begin position="231"/>
        <end position="251"/>
    </location>
</feature>
<accession>A0A0D0KLK9</accession>
<keyword evidence="4 9" id="KW-0812">Transmembrane</keyword>
<dbReference type="GO" id="GO:0006605">
    <property type="term" value="P:protein targeting"/>
    <property type="evidence" value="ECO:0007669"/>
    <property type="project" value="UniProtKB-UniRule"/>
</dbReference>
<evidence type="ECO:0000256" key="8">
    <source>
        <dbReference type="ARBA" id="ARBA00023136"/>
    </source>
</evidence>
<dbReference type="InterPro" id="IPR022646">
    <property type="entry name" value="SecD/SecF_CS"/>
</dbReference>
<evidence type="ECO:0000256" key="4">
    <source>
        <dbReference type="ARBA" id="ARBA00022692"/>
    </source>
</evidence>
<dbReference type="AlphaFoldDB" id="A0A0D0KLK9"/>
<name>A0A0D0KLK9_9PSED</name>
<comment type="subcellular location">
    <subcellularLocation>
        <location evidence="1 9">Cell membrane</location>
        <topology evidence="1 9">Multi-pass membrane protein</topology>
    </subcellularLocation>
</comment>
<dbReference type="GO" id="GO:0065002">
    <property type="term" value="P:intracellular protein transmembrane transport"/>
    <property type="evidence" value="ECO:0007669"/>
    <property type="project" value="UniProtKB-UniRule"/>
</dbReference>
<dbReference type="PANTHER" id="PTHR30081">
    <property type="entry name" value="PROTEIN-EXPORT MEMBRANE PROTEIN SEC"/>
    <property type="match status" value="1"/>
</dbReference>
<dbReference type="InterPro" id="IPR055344">
    <property type="entry name" value="SecD_SecF_C_bact"/>
</dbReference>
<comment type="function">
    <text evidence="9">Part of the Sec protein translocase complex. Interacts with the SecYEG preprotein conducting channel. SecDF uses the proton motive force (PMF) to complete protein translocation after the ATP-dependent function of SecA.</text>
</comment>
<dbReference type="GO" id="GO:0015450">
    <property type="term" value="F:protein-transporting ATPase activity"/>
    <property type="evidence" value="ECO:0007669"/>
    <property type="project" value="InterPro"/>
</dbReference>
<sequence length="306" mass="32948">MRLPSRIPFMAIRNIAFAVTVVISLIGLGSLFKHGLNFGLDFTGGTLIELTYEQPADLELIKRELGQAGYPDAVVQSFGSTTDVLVRMAGDSADLGNEVAAALRKIDVDTSFEVKRVEFVGPQVGEELRDQGGLAMLLALGGILLYLAFRFQWKFGLGAVASLAHDVIVTLGILAFFQVPFDLTVMAAVLAMLGYSLNDTIIIYDRIRENFRVLRKADIIENIDVSVTQTLLRTIATSTSTAMALVALLVFGGDSLAGFALTLLIGVFVGTYSSIYISAPVLIWLKLSSEDLIPPVATAEGADERP</sequence>
<dbReference type="RefSeq" id="WP_042555286.1">
    <property type="nucleotide sequence ID" value="NZ_JXQW01000057.1"/>
</dbReference>
<dbReference type="Pfam" id="PF07549">
    <property type="entry name" value="Sec_GG"/>
    <property type="match status" value="1"/>
</dbReference>
<comment type="subunit">
    <text evidence="9">Forms a complex with SecD. Part of the essential Sec protein translocation apparatus which comprises SecA, SecYEG and auxiliary proteins SecDF-YajC and YidC.</text>
</comment>
<feature type="transmembrane region" description="Helical" evidence="9">
    <location>
        <begin position="156"/>
        <end position="177"/>
    </location>
</feature>
<dbReference type="InterPro" id="IPR048634">
    <property type="entry name" value="SecD_SecF_C"/>
</dbReference>
<dbReference type="Proteomes" id="UP000032068">
    <property type="component" value="Unassembled WGS sequence"/>
</dbReference>
<evidence type="ECO:0000256" key="3">
    <source>
        <dbReference type="ARBA" id="ARBA00022475"/>
    </source>
</evidence>
<comment type="caution">
    <text evidence="11">The sequence shown here is derived from an EMBL/GenBank/DDBJ whole genome shotgun (WGS) entry which is preliminary data.</text>
</comment>
<dbReference type="GO" id="GO:0005886">
    <property type="term" value="C:plasma membrane"/>
    <property type="evidence" value="ECO:0007669"/>
    <property type="project" value="UniProtKB-SubCell"/>
</dbReference>